<sequence length="106" mass="12288">MRAGRLDRSITIQRSTYEVDPAGSPIYTWQDVATVRAEIVQANTEEFIRSYGASDETLVIFRLRYLDGITNADRVIFDDERHDIKEVKEIRRRKGLELRTVWVAGT</sequence>
<dbReference type="InterPro" id="IPR008767">
    <property type="entry name" value="Phage_SPP1_head-tail_adaptor"/>
</dbReference>
<dbReference type="Gene3D" id="2.40.10.270">
    <property type="entry name" value="Bacteriophage SPP1 head-tail adaptor protein"/>
    <property type="match status" value="1"/>
</dbReference>
<dbReference type="RefSeq" id="WP_153412228.1">
    <property type="nucleotide sequence ID" value="NZ_WISB01000008.1"/>
</dbReference>
<name>A0A6G1WDZ5_9HYPH</name>
<gene>
    <name evidence="1" type="ORF">GHJ91_01375</name>
</gene>
<dbReference type="NCBIfam" id="TIGR01563">
    <property type="entry name" value="gp16_SPP1"/>
    <property type="match status" value="1"/>
</dbReference>
<organism evidence="1">
    <name type="scientific">Sinorhizobium medicae</name>
    <dbReference type="NCBI Taxonomy" id="110321"/>
    <lineage>
        <taxon>Bacteria</taxon>
        <taxon>Pseudomonadati</taxon>
        <taxon>Pseudomonadota</taxon>
        <taxon>Alphaproteobacteria</taxon>
        <taxon>Hyphomicrobiales</taxon>
        <taxon>Rhizobiaceae</taxon>
        <taxon>Sinorhizobium/Ensifer group</taxon>
        <taxon>Sinorhizobium</taxon>
    </lineage>
</organism>
<accession>A0A6G1WDZ5</accession>
<proteinExistence type="predicted"/>
<evidence type="ECO:0000313" key="1">
    <source>
        <dbReference type="EMBL" id="MQW67865.1"/>
    </source>
</evidence>
<dbReference type="Pfam" id="PF05521">
    <property type="entry name" value="Phage_HCP"/>
    <property type="match status" value="1"/>
</dbReference>
<reference evidence="1" key="1">
    <citation type="journal article" date="2013" name="Genome Biol.">
        <title>Comparative genomics of the core and accessory genomes of 48 Sinorhizobium strains comprising five genospecies.</title>
        <authorList>
            <person name="Sugawara M."/>
            <person name="Epstein B."/>
            <person name="Badgley B.D."/>
            <person name="Unno T."/>
            <person name="Xu L."/>
            <person name="Reese J."/>
            <person name="Gyaneshwar P."/>
            <person name="Denny R."/>
            <person name="Mudge J."/>
            <person name="Bharti A.K."/>
            <person name="Farmer A.D."/>
            <person name="May G.D."/>
            <person name="Woodward J.E."/>
            <person name="Medigue C."/>
            <person name="Vallenet D."/>
            <person name="Lajus A."/>
            <person name="Rouy Z."/>
            <person name="Martinez-Vaz B."/>
            <person name="Tiffin P."/>
            <person name="Young N.D."/>
            <person name="Sadowsky M.J."/>
        </authorList>
    </citation>
    <scope>NUCLEOTIDE SEQUENCE</scope>
    <source>
        <strain evidence="1">M1</strain>
    </source>
</reference>
<protein>
    <submittedName>
        <fullName evidence="1">Phage head closure protein</fullName>
    </submittedName>
</protein>
<dbReference type="EMBL" id="WISB01000008">
    <property type="protein sequence ID" value="MQW67865.1"/>
    <property type="molecule type" value="Genomic_DNA"/>
</dbReference>
<dbReference type="AlphaFoldDB" id="A0A6G1WDZ5"/>
<comment type="caution">
    <text evidence="1">The sequence shown here is derived from an EMBL/GenBank/DDBJ whole genome shotgun (WGS) entry which is preliminary data.</text>
</comment>
<dbReference type="InterPro" id="IPR038666">
    <property type="entry name" value="SSP1_head-tail_sf"/>
</dbReference>